<name>A0A9J5ZC53_SOLCO</name>
<evidence type="ECO:0000256" key="1">
    <source>
        <dbReference type="SAM" id="Phobius"/>
    </source>
</evidence>
<evidence type="ECO:0000313" key="3">
    <source>
        <dbReference type="Proteomes" id="UP000824120"/>
    </source>
</evidence>
<feature type="transmembrane region" description="Helical" evidence="1">
    <location>
        <begin position="22"/>
        <end position="41"/>
    </location>
</feature>
<accession>A0A9J5ZC53</accession>
<protein>
    <recommendedName>
        <fullName evidence="4">Gag-pol polyprotein</fullName>
    </recommendedName>
</protein>
<dbReference type="OrthoDB" id="1306017at2759"/>
<reference evidence="2 3" key="1">
    <citation type="submission" date="2020-09" db="EMBL/GenBank/DDBJ databases">
        <title>De no assembly of potato wild relative species, Solanum commersonii.</title>
        <authorList>
            <person name="Cho K."/>
        </authorList>
    </citation>
    <scope>NUCLEOTIDE SEQUENCE [LARGE SCALE GENOMIC DNA]</scope>
    <source>
        <strain evidence="2">LZ3.2</strain>
        <tissue evidence="2">Leaf</tissue>
    </source>
</reference>
<proteinExistence type="predicted"/>
<evidence type="ECO:0008006" key="4">
    <source>
        <dbReference type="Google" id="ProtNLM"/>
    </source>
</evidence>
<dbReference type="Proteomes" id="UP000824120">
    <property type="component" value="Chromosome 4"/>
</dbReference>
<dbReference type="AlphaFoldDB" id="A0A9J5ZC53"/>
<sequence length="99" mass="11780">MSPPEFTEPTLNEDPENFVDELRMVFEVIMFFMMSMWKMVVDMRSRMILFVSGLSRLSSKECKATMLIGDKNIATRIIHMQQVEEDKLKDKDEFHRKRS</sequence>
<dbReference type="EMBL" id="JACXVP010000004">
    <property type="protein sequence ID" value="KAG5610218.1"/>
    <property type="molecule type" value="Genomic_DNA"/>
</dbReference>
<keyword evidence="1" id="KW-0472">Membrane</keyword>
<evidence type="ECO:0000313" key="2">
    <source>
        <dbReference type="EMBL" id="KAG5610218.1"/>
    </source>
</evidence>
<keyword evidence="1" id="KW-1133">Transmembrane helix</keyword>
<keyword evidence="1" id="KW-0812">Transmembrane</keyword>
<comment type="caution">
    <text evidence="2">The sequence shown here is derived from an EMBL/GenBank/DDBJ whole genome shotgun (WGS) entry which is preliminary data.</text>
</comment>
<keyword evidence="3" id="KW-1185">Reference proteome</keyword>
<gene>
    <name evidence="2" type="ORF">H5410_021499</name>
</gene>
<organism evidence="2 3">
    <name type="scientific">Solanum commersonii</name>
    <name type="common">Commerson's wild potato</name>
    <name type="synonym">Commerson's nightshade</name>
    <dbReference type="NCBI Taxonomy" id="4109"/>
    <lineage>
        <taxon>Eukaryota</taxon>
        <taxon>Viridiplantae</taxon>
        <taxon>Streptophyta</taxon>
        <taxon>Embryophyta</taxon>
        <taxon>Tracheophyta</taxon>
        <taxon>Spermatophyta</taxon>
        <taxon>Magnoliopsida</taxon>
        <taxon>eudicotyledons</taxon>
        <taxon>Gunneridae</taxon>
        <taxon>Pentapetalae</taxon>
        <taxon>asterids</taxon>
        <taxon>lamiids</taxon>
        <taxon>Solanales</taxon>
        <taxon>Solanaceae</taxon>
        <taxon>Solanoideae</taxon>
        <taxon>Solaneae</taxon>
        <taxon>Solanum</taxon>
    </lineage>
</organism>